<feature type="compositionally biased region" description="Polar residues" evidence="1">
    <location>
        <begin position="542"/>
        <end position="552"/>
    </location>
</feature>
<dbReference type="Gene3D" id="1.10.510.10">
    <property type="entry name" value="Transferase(Phosphotransferase) domain 1"/>
    <property type="match status" value="1"/>
</dbReference>
<evidence type="ECO:0000313" key="3">
    <source>
        <dbReference type="EMBL" id="KAJ2749605.1"/>
    </source>
</evidence>
<dbReference type="OrthoDB" id="5592585at2759"/>
<sequence length="581" mass="65537">MYDLADYQTKEIPGGGKHKMDLVFFYPDQLEDIDNVHIIVEGKLNKVPRTIDEDTLGQIADYQYSVWKAQRTRAFVPVLLLHGTQLDLVAFTRDHWYRVELGPVCYDKQVVRKQDIDKVRLTMARLYYLITRPSESFGHICNVSLGQECLRFAPSPDENSALATVESHVMPAIGSSASDDLFSLTGYIARFIHPRGRLAHVFRSKYKGMDAILKLSWTPVDRMPEGAVYEILEQADVKGVPKLHAHGLLKGDFFGYRLEYLILEDCGSSIEDHLVSKHKGALWSDAFVESVKSIVQQTLRCLVQARVKGDILHRDISPGNIRVARDGTVKIIDWGYAKVIDDEDMDGDDEATRGRKALLATTAKRWRYDSNEVLGNEEAHDPLTGTQLYMSIPVLAGATVRGVSDDMESLFYVILDVLARLQTTRDKVAYGFDARDNKTLAMVRAGCLSLERHFLRFFGISSCSDQLRELLGRFRKFLFVSSDVCIASGLIVEPETSRGTAVNLLEPYVDRETFELLSDKGKDMLTPKESARQMPSIRPPRQISSDSSSTSLPRKRREPAEPTEEYEGDDPFALDAKRSKL</sequence>
<feature type="region of interest" description="Disordered" evidence="1">
    <location>
        <begin position="520"/>
        <end position="581"/>
    </location>
</feature>
<organism evidence="3 4">
    <name type="scientific">Coemansia pectinata</name>
    <dbReference type="NCBI Taxonomy" id="1052879"/>
    <lineage>
        <taxon>Eukaryota</taxon>
        <taxon>Fungi</taxon>
        <taxon>Fungi incertae sedis</taxon>
        <taxon>Zoopagomycota</taxon>
        <taxon>Kickxellomycotina</taxon>
        <taxon>Kickxellomycetes</taxon>
        <taxon>Kickxellales</taxon>
        <taxon>Kickxellaceae</taxon>
        <taxon>Coemansia</taxon>
    </lineage>
</organism>
<dbReference type="InterPro" id="IPR040976">
    <property type="entry name" value="Pkinase_fungal"/>
</dbReference>
<reference evidence="3" key="1">
    <citation type="submission" date="2022-07" db="EMBL/GenBank/DDBJ databases">
        <title>Phylogenomic reconstructions and comparative analyses of Kickxellomycotina fungi.</title>
        <authorList>
            <person name="Reynolds N.K."/>
            <person name="Stajich J.E."/>
            <person name="Barry K."/>
            <person name="Grigoriev I.V."/>
            <person name="Crous P."/>
            <person name="Smith M.E."/>
        </authorList>
    </citation>
    <scope>NUCLEOTIDE SEQUENCE</scope>
    <source>
        <strain evidence="3">BCRC 34297</strain>
    </source>
</reference>
<dbReference type="Proteomes" id="UP001140011">
    <property type="component" value="Unassembled WGS sequence"/>
</dbReference>
<dbReference type="GO" id="GO:0005524">
    <property type="term" value="F:ATP binding"/>
    <property type="evidence" value="ECO:0007669"/>
    <property type="project" value="InterPro"/>
</dbReference>
<name>A0A9W8L8Z9_9FUNG</name>
<evidence type="ECO:0000313" key="4">
    <source>
        <dbReference type="Proteomes" id="UP001140011"/>
    </source>
</evidence>
<dbReference type="PANTHER" id="PTHR38248:SF2">
    <property type="entry name" value="FUNK1 11"/>
    <property type="match status" value="1"/>
</dbReference>
<keyword evidence="4" id="KW-1185">Reference proteome</keyword>
<dbReference type="EMBL" id="JANBUH010000745">
    <property type="protein sequence ID" value="KAJ2749605.1"/>
    <property type="molecule type" value="Genomic_DNA"/>
</dbReference>
<dbReference type="Pfam" id="PF17667">
    <property type="entry name" value="Pkinase_fungal"/>
    <property type="match status" value="2"/>
</dbReference>
<feature type="compositionally biased region" description="Acidic residues" evidence="1">
    <location>
        <begin position="561"/>
        <end position="572"/>
    </location>
</feature>
<feature type="domain" description="Protein kinase" evidence="2">
    <location>
        <begin position="187"/>
        <end position="509"/>
    </location>
</feature>
<gene>
    <name evidence="3" type="ORF">GGI19_005574</name>
</gene>
<feature type="compositionally biased region" description="Basic and acidic residues" evidence="1">
    <location>
        <begin position="520"/>
        <end position="531"/>
    </location>
</feature>
<dbReference type="SMART" id="SM00220">
    <property type="entry name" value="S_TKc"/>
    <property type="match status" value="1"/>
</dbReference>
<evidence type="ECO:0000259" key="2">
    <source>
        <dbReference type="PROSITE" id="PS50011"/>
    </source>
</evidence>
<accession>A0A9W8L8Z9</accession>
<dbReference type="InterPro" id="IPR011009">
    <property type="entry name" value="Kinase-like_dom_sf"/>
</dbReference>
<proteinExistence type="predicted"/>
<protein>
    <recommendedName>
        <fullName evidence="2">Protein kinase domain-containing protein</fullName>
    </recommendedName>
</protein>
<dbReference type="SUPFAM" id="SSF56112">
    <property type="entry name" value="Protein kinase-like (PK-like)"/>
    <property type="match status" value="1"/>
</dbReference>
<comment type="caution">
    <text evidence="3">The sequence shown here is derived from an EMBL/GenBank/DDBJ whole genome shotgun (WGS) entry which is preliminary data.</text>
</comment>
<dbReference type="InterPro" id="IPR000719">
    <property type="entry name" value="Prot_kinase_dom"/>
</dbReference>
<dbReference type="PROSITE" id="PS50011">
    <property type="entry name" value="PROTEIN_KINASE_DOM"/>
    <property type="match status" value="1"/>
</dbReference>
<dbReference type="AlphaFoldDB" id="A0A9W8L8Z9"/>
<evidence type="ECO:0000256" key="1">
    <source>
        <dbReference type="SAM" id="MobiDB-lite"/>
    </source>
</evidence>
<dbReference type="PANTHER" id="PTHR38248">
    <property type="entry name" value="FUNK1 6"/>
    <property type="match status" value="1"/>
</dbReference>
<dbReference type="GO" id="GO:0004672">
    <property type="term" value="F:protein kinase activity"/>
    <property type="evidence" value="ECO:0007669"/>
    <property type="project" value="InterPro"/>
</dbReference>